<keyword evidence="2 5" id="KW-0378">Hydrolase</keyword>
<evidence type="ECO:0000313" key="6">
    <source>
        <dbReference type="Proteomes" id="UP000450000"/>
    </source>
</evidence>
<evidence type="ECO:0000256" key="1">
    <source>
        <dbReference type="ARBA" id="ARBA00001946"/>
    </source>
</evidence>
<sequence>MRPPRQCALPAGRRAPSGKEVLWSLTERTGRRNRPPGHRDRTVIDRLRSVAARRDLSRIASPIHLVPPHGHTGRCHPFQPIGTGSRRTLAFAKCIGASAGTMLGMPLLLLDLDNTLLPRDAAFRSWAQDFLSERDLPPGDVEWFVTLDGGGYVPRSTVLSAVRRRYGLDISSDDLLAHYRHGINSHIHCPSRHIDALRAARAAGWTLGIVSNGGTGAQLEKIRRTGLGPLVDGWVISEEAACVKPDPLIFEIAAQRCGIAPTGDWAAHTWVIGDHAPADIAGAELAGLRSVWLHHGRPWAETGYRPTLKAAGLPEAVGQVLAARSAPSPRSGIRAGSPALRKTAAAPARTTTTAGAAAARGVAGVTALVGARSGARSTAAAPEGSYALVPANAGTAGAPGPEAGSAVRNRSRDLAVAELAVVELAGVERSVAERSVAELAAAEDLADAGAGTSGTGPASVGRPTAERTRRAVASAGFGGRHAVALEVEPVAAAQ</sequence>
<gene>
    <name evidence="5" type="ORF">F7Q99_08530</name>
</gene>
<comment type="cofactor">
    <cofactor evidence="1">
        <name>Mg(2+)</name>
        <dbReference type="ChEBI" id="CHEBI:18420"/>
    </cofactor>
</comment>
<dbReference type="InterPro" id="IPR006439">
    <property type="entry name" value="HAD-SF_hydro_IA"/>
</dbReference>
<dbReference type="NCBIfam" id="TIGR01549">
    <property type="entry name" value="HAD-SF-IA-v1"/>
    <property type="match status" value="1"/>
</dbReference>
<dbReference type="InterPro" id="IPR036412">
    <property type="entry name" value="HAD-like_sf"/>
</dbReference>
<keyword evidence="6" id="KW-1185">Reference proteome</keyword>
<proteinExistence type="predicted"/>
<evidence type="ECO:0000256" key="3">
    <source>
        <dbReference type="ARBA" id="ARBA00022842"/>
    </source>
</evidence>
<dbReference type="InterPro" id="IPR023214">
    <property type="entry name" value="HAD_sf"/>
</dbReference>
<name>A0A6N7KQI2_9ACTN</name>
<dbReference type="Proteomes" id="UP000450000">
    <property type="component" value="Unassembled WGS sequence"/>
</dbReference>
<feature type="compositionally biased region" description="Low complexity" evidence="4">
    <location>
        <begin position="446"/>
        <end position="459"/>
    </location>
</feature>
<dbReference type="AlphaFoldDB" id="A0A6N7KQI2"/>
<dbReference type="GO" id="GO:0044281">
    <property type="term" value="P:small molecule metabolic process"/>
    <property type="evidence" value="ECO:0007669"/>
    <property type="project" value="UniProtKB-ARBA"/>
</dbReference>
<accession>A0A6N7KQI2</accession>
<feature type="region of interest" description="Disordered" evidence="4">
    <location>
        <begin position="446"/>
        <end position="473"/>
    </location>
</feature>
<protein>
    <submittedName>
        <fullName evidence="5">HAD family hydrolase</fullName>
    </submittedName>
</protein>
<dbReference type="OrthoDB" id="3680851at2"/>
<dbReference type="SFLD" id="SFLDS00003">
    <property type="entry name" value="Haloacid_Dehalogenase"/>
    <property type="match status" value="1"/>
</dbReference>
<dbReference type="Pfam" id="PF00702">
    <property type="entry name" value="Hydrolase"/>
    <property type="match status" value="1"/>
</dbReference>
<dbReference type="SFLD" id="SFLDG01129">
    <property type="entry name" value="C1.5:_HAD__Beta-PGM__Phosphata"/>
    <property type="match status" value="1"/>
</dbReference>
<evidence type="ECO:0000313" key="5">
    <source>
        <dbReference type="EMBL" id="MQS12334.1"/>
    </source>
</evidence>
<dbReference type="SUPFAM" id="SSF56784">
    <property type="entry name" value="HAD-like"/>
    <property type="match status" value="1"/>
</dbReference>
<dbReference type="GO" id="GO:0016787">
    <property type="term" value="F:hydrolase activity"/>
    <property type="evidence" value="ECO:0007669"/>
    <property type="project" value="UniProtKB-KW"/>
</dbReference>
<feature type="compositionally biased region" description="Low complexity" evidence="4">
    <location>
        <begin position="338"/>
        <end position="354"/>
    </location>
</feature>
<evidence type="ECO:0000256" key="2">
    <source>
        <dbReference type="ARBA" id="ARBA00022801"/>
    </source>
</evidence>
<feature type="region of interest" description="Disordered" evidence="4">
    <location>
        <begin position="327"/>
        <end position="354"/>
    </location>
</feature>
<reference evidence="5 6" key="1">
    <citation type="submission" date="2019-09" db="EMBL/GenBank/DDBJ databases">
        <title>Genome Sequences of Streptomyces kaniharaensis ATCC 21070.</title>
        <authorList>
            <person name="Zhu W."/>
            <person name="De Crecy-Lagard V."/>
            <person name="Richards N.G."/>
        </authorList>
    </citation>
    <scope>NUCLEOTIDE SEQUENCE [LARGE SCALE GENOMIC DNA]</scope>
    <source>
        <strain evidence="5 6">SF-557</strain>
    </source>
</reference>
<dbReference type="Gene3D" id="3.40.50.1000">
    <property type="entry name" value="HAD superfamily/HAD-like"/>
    <property type="match status" value="1"/>
</dbReference>
<comment type="caution">
    <text evidence="5">The sequence shown here is derived from an EMBL/GenBank/DDBJ whole genome shotgun (WGS) entry which is preliminary data.</text>
</comment>
<dbReference type="InterPro" id="IPR051400">
    <property type="entry name" value="HAD-like_hydrolase"/>
</dbReference>
<dbReference type="PANTHER" id="PTHR46470">
    <property type="entry name" value="N-ACYLNEURAMINATE-9-PHOSPHATASE"/>
    <property type="match status" value="1"/>
</dbReference>
<keyword evidence="3" id="KW-0460">Magnesium</keyword>
<dbReference type="EMBL" id="WBOF01000001">
    <property type="protein sequence ID" value="MQS12334.1"/>
    <property type="molecule type" value="Genomic_DNA"/>
</dbReference>
<evidence type="ECO:0000256" key="4">
    <source>
        <dbReference type="SAM" id="MobiDB-lite"/>
    </source>
</evidence>
<organism evidence="5 6">
    <name type="scientific">Streptomyces kaniharaensis</name>
    <dbReference type="NCBI Taxonomy" id="212423"/>
    <lineage>
        <taxon>Bacteria</taxon>
        <taxon>Bacillati</taxon>
        <taxon>Actinomycetota</taxon>
        <taxon>Actinomycetes</taxon>
        <taxon>Kitasatosporales</taxon>
        <taxon>Streptomycetaceae</taxon>
        <taxon>Streptomyces</taxon>
    </lineage>
</organism>